<evidence type="ECO:0000313" key="4">
    <source>
        <dbReference type="EMBL" id="OWJ55765.1"/>
    </source>
</evidence>
<comment type="similarity">
    <text evidence="2">Belongs to the UPP synthase family.</text>
</comment>
<feature type="binding site" evidence="2">
    <location>
        <begin position="29"/>
        <end position="32"/>
    </location>
    <ligand>
        <name>substrate</name>
    </ligand>
</feature>
<keyword evidence="2" id="KW-0460">Magnesium</keyword>
<comment type="subunit">
    <text evidence="2">Homodimer.</text>
</comment>
<dbReference type="KEGG" id="pdl:Pyrde_0981"/>
<organism evidence="3 5">
    <name type="scientific">Pyrodictium delaneyi</name>
    <dbReference type="NCBI Taxonomy" id="1273541"/>
    <lineage>
        <taxon>Archaea</taxon>
        <taxon>Thermoproteota</taxon>
        <taxon>Thermoprotei</taxon>
        <taxon>Desulfurococcales</taxon>
        <taxon>Pyrodictiaceae</taxon>
        <taxon>Pyrodictium</taxon>
    </lineage>
</organism>
<dbReference type="OrthoDB" id="8293at2157"/>
<feature type="binding site" evidence="2">
    <location>
        <position position="33"/>
    </location>
    <ligand>
        <name>substrate</name>
    </ligand>
</feature>
<dbReference type="EMBL" id="CP013011">
    <property type="protein sequence ID" value="ALL01029.1"/>
    <property type="molecule type" value="Genomic_DNA"/>
</dbReference>
<proteinExistence type="inferred from homology"/>
<evidence type="ECO:0000256" key="1">
    <source>
        <dbReference type="ARBA" id="ARBA00022679"/>
    </source>
</evidence>
<feature type="active site" description="Proton acceptor" evidence="2">
    <location>
        <position position="76"/>
    </location>
</feature>
<dbReference type="PANTHER" id="PTHR10291:SF43">
    <property type="entry name" value="DEHYDRODOLICHYL DIPHOSPHATE SYNTHASE COMPLEX SUBUNIT DHDDS"/>
    <property type="match status" value="1"/>
</dbReference>
<gene>
    <name evidence="2" type="primary">uppS</name>
    <name evidence="4" type="ORF">Pdsh_00745</name>
    <name evidence="3" type="ORF">Pyrde_0981</name>
</gene>
<feature type="binding site" evidence="2">
    <location>
        <position position="45"/>
    </location>
    <ligand>
        <name>substrate</name>
    </ligand>
</feature>
<dbReference type="AlphaFoldDB" id="A0A0P0N3W4"/>
<dbReference type="SUPFAM" id="SSF64005">
    <property type="entry name" value="Undecaprenyl diphosphate synthase"/>
    <property type="match status" value="1"/>
</dbReference>
<feature type="binding site" evidence="2">
    <location>
        <position position="28"/>
    </location>
    <ligand>
        <name>Mg(2+)</name>
        <dbReference type="ChEBI" id="CHEBI:18420"/>
    </ligand>
</feature>
<dbReference type="EMBL" id="NCQP01000001">
    <property type="protein sequence ID" value="OWJ55765.1"/>
    <property type="molecule type" value="Genomic_DNA"/>
</dbReference>
<dbReference type="Proteomes" id="UP000058613">
    <property type="component" value="Chromosome"/>
</dbReference>
<dbReference type="GO" id="GO:0000287">
    <property type="term" value="F:magnesium ion binding"/>
    <property type="evidence" value="ECO:0007669"/>
    <property type="project" value="UniProtKB-UniRule"/>
</dbReference>
<dbReference type="NCBIfam" id="TIGR00055">
    <property type="entry name" value="uppS"/>
    <property type="match status" value="1"/>
</dbReference>
<keyword evidence="2" id="KW-0479">Metal-binding</keyword>
<evidence type="ECO:0000313" key="5">
    <source>
        <dbReference type="Proteomes" id="UP000058613"/>
    </source>
</evidence>
<protein>
    <recommendedName>
        <fullName evidence="2">Tritrans,polycis-undecaprenyl-diphosphate synthase (geranylgeranyl-diphosphate specific)</fullName>
        <ecNumber evidence="2">2.5.1.89</ecNumber>
    </recommendedName>
    <alternativeName>
        <fullName evidence="2">Undecaprenyl diphosphate synthase</fullName>
        <shortName evidence="2">UDS</shortName>
    </alternativeName>
    <alternativeName>
        <fullName evidence="2">Undecaprenyl pyrophosphate synthase</fullName>
        <shortName evidence="2">UPP synthase</shortName>
    </alternativeName>
</protein>
<feature type="binding site" evidence="2">
    <location>
        <begin position="193"/>
        <end position="195"/>
    </location>
    <ligand>
        <name>substrate</name>
    </ligand>
</feature>
<dbReference type="STRING" id="1273541.Pyrde_0981"/>
<dbReference type="InterPro" id="IPR001441">
    <property type="entry name" value="UPP_synth-like"/>
</dbReference>
<accession>A0A0P0N3W4</accession>
<name>A0A0P0N3W4_9CREN</name>
<dbReference type="HAMAP" id="MF_01139">
    <property type="entry name" value="ISPT"/>
    <property type="match status" value="1"/>
</dbReference>
<dbReference type="EC" id="2.5.1.89" evidence="2"/>
<feature type="active site" evidence="2">
    <location>
        <position position="28"/>
    </location>
</feature>
<sequence length="238" mass="28062">MYRKILAKLLQRNLSKDKLPRHIAIIPDGNRRWARRRGLSPIVGHVHGYYVAKNTLNRLWSLGIDNVTFYALSRENCLYRPRDELENIHKLLSRAIDELWQDERVEDGSTRVFIGGDLSLLPGWLVERIEEINTATANNKPRTLAIAVCYNGRWEVEEAVRRSCNDNAKLRDSMLFGWLPEPDLLIRTGGEMRLSGFLLYHIAYTELYFTRRLWPEFDEAELYRALLSFQRRERRFGR</sequence>
<dbReference type="GO" id="GO:0016094">
    <property type="term" value="P:polyprenol biosynthetic process"/>
    <property type="evidence" value="ECO:0007669"/>
    <property type="project" value="TreeGrafter"/>
</dbReference>
<feature type="binding site" evidence="2">
    <location>
        <position position="206"/>
    </location>
    <ligand>
        <name>Mg(2+)</name>
        <dbReference type="ChEBI" id="CHEBI:18420"/>
    </ligand>
</feature>
<dbReference type="InterPro" id="IPR036424">
    <property type="entry name" value="UPP_synth-like_sf"/>
</dbReference>
<dbReference type="GeneID" id="26099319"/>
<reference evidence="3 5" key="1">
    <citation type="submission" date="2015-10" db="EMBL/GenBank/DDBJ databases">
        <title>Complete genome sequence of hyperthermophilic archaeon Pyrodictium delaneyi Su06.</title>
        <authorList>
            <person name="Jung J.-H."/>
            <person name="Lin J."/>
            <person name="Holden J.F."/>
            <person name="Park C.-S."/>
        </authorList>
    </citation>
    <scope>NUCLEOTIDE SEQUENCE [LARGE SCALE GENOMIC DNA]</scope>
    <source>
        <strain evidence="3 5">Su06</strain>
    </source>
</reference>
<dbReference type="Proteomes" id="UP000196694">
    <property type="component" value="Unassembled WGS sequence"/>
</dbReference>
<reference evidence="4 6" key="2">
    <citation type="submission" date="2017-05" db="EMBL/GenBank/DDBJ databases">
        <title>The draft genome of the hyperthermophilic archaeon 'Pyrodictium delaneyi strain Hulk', an iron and nitrate reducer, reveals the capacity for sulfate reduction.</title>
        <authorList>
            <person name="Demey L.M."/>
            <person name="Miller C."/>
            <person name="Manzella M."/>
            <person name="Reguera G."/>
            <person name="Kashefi K."/>
        </authorList>
    </citation>
    <scope>NUCLEOTIDE SEQUENCE [LARGE SCALE GENOMIC DNA]</scope>
    <source>
        <strain evidence="4 6">Hulk</strain>
    </source>
</reference>
<keyword evidence="6" id="KW-1185">Reference proteome</keyword>
<dbReference type="PROSITE" id="PS01066">
    <property type="entry name" value="UPP_SYNTHASE"/>
    <property type="match status" value="1"/>
</dbReference>
<comment type="cofactor">
    <cofactor evidence="2">
        <name>Mg(2+)</name>
        <dbReference type="ChEBI" id="CHEBI:18420"/>
    </cofactor>
    <text evidence="2">Binds 2 magnesium ions per subunit.</text>
</comment>
<feature type="binding site" evidence="2">
    <location>
        <begin position="73"/>
        <end position="75"/>
    </location>
    <ligand>
        <name>substrate</name>
    </ligand>
</feature>
<keyword evidence="1 2" id="KW-0808">Transferase</keyword>
<dbReference type="InterPro" id="IPR018520">
    <property type="entry name" value="UPP_synth-like_CS"/>
</dbReference>
<evidence type="ECO:0000256" key="2">
    <source>
        <dbReference type="HAMAP-Rule" id="MF_01139"/>
    </source>
</evidence>
<dbReference type="Pfam" id="PF01255">
    <property type="entry name" value="Prenyltransf"/>
    <property type="match status" value="1"/>
</dbReference>
<dbReference type="GO" id="GO:0045547">
    <property type="term" value="F:ditrans,polycis-polyprenyl diphosphate synthase [(2E,6E)-farnesyl diphosphate specific] activity"/>
    <property type="evidence" value="ECO:0007669"/>
    <property type="project" value="TreeGrafter"/>
</dbReference>
<dbReference type="RefSeq" id="WP_055410752.1">
    <property type="nucleotide sequence ID" value="NZ_CP013011.1"/>
</dbReference>
<dbReference type="PATRIC" id="fig|1273541.4.peg.1055"/>
<feature type="binding site" evidence="2">
    <location>
        <position position="80"/>
    </location>
    <ligand>
        <name>substrate</name>
    </ligand>
</feature>
<comment type="catalytic activity">
    <reaction evidence="2">
        <text>geranylgeranyl diphosphate + 7 isopentenyl diphosphate = tri-trans,hepta-cis-undecaprenyl diphosphate + 7 diphosphate</text>
        <dbReference type="Rhea" id="RHEA:27622"/>
        <dbReference type="ChEBI" id="CHEBI:33019"/>
        <dbReference type="ChEBI" id="CHEBI:57533"/>
        <dbReference type="ChEBI" id="CHEBI:60388"/>
        <dbReference type="ChEBI" id="CHEBI:128769"/>
        <dbReference type="EC" id="2.5.1.89"/>
    </reaction>
</comment>
<dbReference type="Gene3D" id="3.40.1180.10">
    <property type="entry name" value="Decaprenyl diphosphate synthase-like"/>
    <property type="match status" value="1"/>
</dbReference>
<evidence type="ECO:0000313" key="3">
    <source>
        <dbReference type="EMBL" id="ALL01029.1"/>
    </source>
</evidence>
<evidence type="ECO:0000313" key="6">
    <source>
        <dbReference type="Proteomes" id="UP000196694"/>
    </source>
</evidence>
<comment type="function">
    <text evidence="2">Catalyzes the sequential condensation of isopentenyl diphosphate (IPP) with geranylgeranyl diphosphate (GGPP) to yield (2Z,6Z,10Z,14Z,18Z,22Z,26Z,30E,34E,38E)-undecaprenyl diphosphate (tritrans,heptacis-UPP). It is probably the precursor of glycosyl carrier lipids.</text>
</comment>
<comment type="caution">
    <text evidence="2">Lacks conserved residue(s) required for the propagation of feature annotation.</text>
</comment>
<dbReference type="PANTHER" id="PTHR10291">
    <property type="entry name" value="DEHYDRODOLICHYL DIPHOSPHATE SYNTHASE FAMILY MEMBER"/>
    <property type="match status" value="1"/>
</dbReference>
<dbReference type="CDD" id="cd00475">
    <property type="entry name" value="Cis_IPPS"/>
    <property type="match status" value="1"/>
</dbReference>
<feature type="binding site" evidence="2">
    <location>
        <position position="187"/>
    </location>
    <ligand>
        <name>substrate</name>
    </ligand>
</feature>